<protein>
    <recommendedName>
        <fullName evidence="5">Circumsporozoite protein</fullName>
    </recommendedName>
</protein>
<comment type="caution">
    <text evidence="3">The sequence shown here is derived from an EMBL/GenBank/DDBJ whole genome shotgun (WGS) entry which is preliminary data.</text>
</comment>
<feature type="compositionally biased region" description="Polar residues" evidence="1">
    <location>
        <begin position="460"/>
        <end position="469"/>
    </location>
</feature>
<keyword evidence="4" id="KW-1185">Reference proteome</keyword>
<dbReference type="Proteomes" id="UP000295703">
    <property type="component" value="Unassembled WGS sequence"/>
</dbReference>
<evidence type="ECO:0000313" key="4">
    <source>
        <dbReference type="Proteomes" id="UP000295703"/>
    </source>
</evidence>
<feature type="compositionally biased region" description="Low complexity" evidence="1">
    <location>
        <begin position="282"/>
        <end position="400"/>
    </location>
</feature>
<gene>
    <name evidence="3" type="ORF">CTRI78_v006123</name>
</gene>
<name>A0A4R8RD49_COLTR</name>
<feature type="region of interest" description="Disordered" evidence="1">
    <location>
        <begin position="256"/>
        <end position="485"/>
    </location>
</feature>
<dbReference type="STRING" id="5466.A0A4R8RD49"/>
<evidence type="ECO:0000313" key="3">
    <source>
        <dbReference type="EMBL" id="TDZ54655.1"/>
    </source>
</evidence>
<reference evidence="3 4" key="1">
    <citation type="submission" date="2018-12" db="EMBL/GenBank/DDBJ databases">
        <title>Genome sequence and assembly of Colletotrichum trifolii.</title>
        <authorList>
            <person name="Gan P."/>
            <person name="Shirasu K."/>
        </authorList>
    </citation>
    <scope>NUCLEOTIDE SEQUENCE [LARGE SCALE GENOMIC DNA]</scope>
    <source>
        <strain evidence="3 4">543-2</strain>
    </source>
</reference>
<organism evidence="3 4">
    <name type="scientific">Colletotrichum trifolii</name>
    <dbReference type="NCBI Taxonomy" id="5466"/>
    <lineage>
        <taxon>Eukaryota</taxon>
        <taxon>Fungi</taxon>
        <taxon>Dikarya</taxon>
        <taxon>Ascomycota</taxon>
        <taxon>Pezizomycotina</taxon>
        <taxon>Sordariomycetes</taxon>
        <taxon>Hypocreomycetidae</taxon>
        <taxon>Glomerellales</taxon>
        <taxon>Glomerellaceae</taxon>
        <taxon>Colletotrichum</taxon>
        <taxon>Colletotrichum orbiculare species complex</taxon>
    </lineage>
</organism>
<evidence type="ECO:0008006" key="5">
    <source>
        <dbReference type="Google" id="ProtNLM"/>
    </source>
</evidence>
<evidence type="ECO:0000256" key="1">
    <source>
        <dbReference type="SAM" id="MobiDB-lite"/>
    </source>
</evidence>
<feature type="compositionally biased region" description="Low complexity" evidence="1">
    <location>
        <begin position="409"/>
        <end position="459"/>
    </location>
</feature>
<evidence type="ECO:0000256" key="2">
    <source>
        <dbReference type="SAM" id="SignalP"/>
    </source>
</evidence>
<sequence length="665" mass="67770">MKYHALALSILLSLAAAEVPQEHSHEKYLVAVNQLLKQDNPLNIQDAVFGLLGNAAASAGAGDVANLDCLHQNTADSAFSAAKAAGDVDGMAAALVFRAVERNTGSVGLRSVLCEETAANPEIGALSQHQDPAAEGAAQENKEITLELARQLAGVGADPLLALDAGTFEPGDVNDATGAGNTCDDTDDPEGCIFTKGLLVEDATPEEIQAAVADVAAGAGGDADAGAGCDGGSGNFTAVAKRRLRRSIGSSFKTRRFAARRGSAGKAANATSVADKFRRGSGNANANGNNADANGNGDANNNQNQNQNQNGNENQNSVDTGNNNANDGDGNVDDSNGNADEVVGDDTGNNNGNANDIADDTAGNGNANNQNQNGNQNNNQNNNADNQNQNGNRNNNGNANDVLDDTTGDADNQNQNGKQNQNNNNGNVNDVVDDTNGADGNNQNSGNGNDNGNDNGNAATGTDVQSFTGTLGGAAPPVTSSDSDKPFEVNGATFLNAGAALQRSCAVQHNACANAANSGSEDISVADCDAQEDDCLAAASLTKLRRSSSVGSAGRRMRIASNVVKSRRRQQQQQQALDFGECRDPSIQFAAGLDGRAEGSFGPAGDFEHGSALNINIISSFICGQLSSRCQAADEAVAACEEGQADAQGLQGQDAADAFNSALGL</sequence>
<accession>A0A4R8RD49</accession>
<dbReference type="AlphaFoldDB" id="A0A4R8RD49"/>
<keyword evidence="2" id="KW-0732">Signal</keyword>
<feature type="chain" id="PRO_5020275135" description="Circumsporozoite protein" evidence="2">
    <location>
        <begin position="18"/>
        <end position="665"/>
    </location>
</feature>
<proteinExistence type="predicted"/>
<feature type="signal peptide" evidence="2">
    <location>
        <begin position="1"/>
        <end position="17"/>
    </location>
</feature>
<dbReference type="EMBL" id="RYZW01000055">
    <property type="protein sequence ID" value="TDZ54655.1"/>
    <property type="molecule type" value="Genomic_DNA"/>
</dbReference>